<dbReference type="RefSeq" id="WP_083363564.1">
    <property type="nucleotide sequence ID" value="NZ_LT629742.1"/>
</dbReference>
<dbReference type="STRING" id="412690.SAMN04489834_1602"/>
<dbReference type="InterPro" id="IPR011990">
    <property type="entry name" value="TPR-like_helical_dom_sf"/>
</dbReference>
<dbReference type="AlphaFoldDB" id="A0A1H1SQY3"/>
<organism evidence="1 2">
    <name type="scientific">Microterricola viridarii</name>
    <dbReference type="NCBI Taxonomy" id="412690"/>
    <lineage>
        <taxon>Bacteria</taxon>
        <taxon>Bacillati</taxon>
        <taxon>Actinomycetota</taxon>
        <taxon>Actinomycetes</taxon>
        <taxon>Micrococcales</taxon>
        <taxon>Microbacteriaceae</taxon>
        <taxon>Microterricola</taxon>
    </lineage>
</organism>
<dbReference type="Pfam" id="PF13424">
    <property type="entry name" value="TPR_12"/>
    <property type="match status" value="1"/>
</dbReference>
<keyword evidence="2" id="KW-1185">Reference proteome</keyword>
<dbReference type="Gene3D" id="1.25.40.10">
    <property type="entry name" value="Tetratricopeptide repeat domain"/>
    <property type="match status" value="1"/>
</dbReference>
<evidence type="ECO:0000313" key="2">
    <source>
        <dbReference type="Proteomes" id="UP000181956"/>
    </source>
</evidence>
<proteinExistence type="predicted"/>
<reference evidence="2" key="1">
    <citation type="submission" date="2016-10" db="EMBL/GenBank/DDBJ databases">
        <authorList>
            <person name="Varghese N."/>
            <person name="Submissions S."/>
        </authorList>
    </citation>
    <scope>NUCLEOTIDE SEQUENCE [LARGE SCALE GENOMIC DNA]</scope>
    <source>
        <strain evidence="2">DSM 21772</strain>
    </source>
</reference>
<evidence type="ECO:0000313" key="1">
    <source>
        <dbReference type="EMBL" id="SDS50394.1"/>
    </source>
</evidence>
<accession>A0A1H1SQY3</accession>
<dbReference type="OrthoDB" id="3777470at2"/>
<dbReference type="Proteomes" id="UP000181956">
    <property type="component" value="Chromosome I"/>
</dbReference>
<protein>
    <submittedName>
        <fullName evidence="1">Tetratricopeptide repeat-containing protein</fullName>
    </submittedName>
</protein>
<sequence length="259" mass="28263">MSDLNLSPKTIDQTVLDQLWNFADPQLSAERFRRASDDPEYSDEARSELATQLARALGLAGQYDDGDAVLNAIDSDSPIVAARIALERGRLRVAEGVPEEAVPLFTKAARDAAAGGVTFLVLDAVHMLALTDAGHEEEWAADGLELLATATQARTQRWGVALNNNLAWYLHDNGRPEEALPYFERALDFATSVGTADQRFLARWAIARCLRSLGRTGEALELQRVLAVQRPDDPYVAAEIAVLLAPPEDVSEQAPTIEE</sequence>
<name>A0A1H1SQY3_9MICO</name>
<dbReference type="EMBL" id="LT629742">
    <property type="protein sequence ID" value="SDS50394.1"/>
    <property type="molecule type" value="Genomic_DNA"/>
</dbReference>
<gene>
    <name evidence="1" type="ORF">SAMN04489834_1602</name>
</gene>
<dbReference type="SUPFAM" id="SSF48452">
    <property type="entry name" value="TPR-like"/>
    <property type="match status" value="1"/>
</dbReference>